<keyword evidence="4" id="KW-0547">Nucleotide-binding</keyword>
<name>A0ABQ9GIC4_9NEOP</name>
<evidence type="ECO:0000259" key="10">
    <source>
        <dbReference type="PROSITE" id="PS50893"/>
    </source>
</evidence>
<dbReference type="Proteomes" id="UP001159363">
    <property type="component" value="Chromosome 11"/>
</dbReference>
<feature type="transmembrane region" description="Helical" evidence="9">
    <location>
        <begin position="76"/>
        <end position="94"/>
    </location>
</feature>
<keyword evidence="3 9" id="KW-0812">Transmembrane</keyword>
<dbReference type="SMART" id="SM00382">
    <property type="entry name" value="AAA"/>
    <property type="match status" value="1"/>
</dbReference>
<feature type="transmembrane region" description="Helical" evidence="9">
    <location>
        <begin position="831"/>
        <end position="854"/>
    </location>
</feature>
<dbReference type="SUPFAM" id="SSF52540">
    <property type="entry name" value="P-loop containing nucleoside triphosphate hydrolases"/>
    <property type="match status" value="2"/>
</dbReference>
<dbReference type="Pfam" id="PF00664">
    <property type="entry name" value="ABC_membrane"/>
    <property type="match status" value="2"/>
</dbReference>
<organism evidence="12 13">
    <name type="scientific">Dryococelus australis</name>
    <dbReference type="NCBI Taxonomy" id="614101"/>
    <lineage>
        <taxon>Eukaryota</taxon>
        <taxon>Metazoa</taxon>
        <taxon>Ecdysozoa</taxon>
        <taxon>Arthropoda</taxon>
        <taxon>Hexapoda</taxon>
        <taxon>Insecta</taxon>
        <taxon>Pterygota</taxon>
        <taxon>Neoptera</taxon>
        <taxon>Polyneoptera</taxon>
        <taxon>Phasmatodea</taxon>
        <taxon>Verophasmatodea</taxon>
        <taxon>Anareolatae</taxon>
        <taxon>Phasmatidae</taxon>
        <taxon>Eurycanthinae</taxon>
        <taxon>Dryococelus</taxon>
    </lineage>
</organism>
<comment type="caution">
    <text evidence="12">The sequence shown here is derived from an EMBL/GenBank/DDBJ whole genome shotgun (WGS) entry which is preliminary data.</text>
</comment>
<dbReference type="Gene3D" id="1.20.1560.10">
    <property type="entry name" value="ABC transporter type 1, transmembrane domain"/>
    <property type="match status" value="3"/>
</dbReference>
<evidence type="ECO:0000256" key="6">
    <source>
        <dbReference type="ARBA" id="ARBA00022989"/>
    </source>
</evidence>
<dbReference type="PANTHER" id="PTHR24223">
    <property type="entry name" value="ATP-BINDING CASSETTE SUB-FAMILY C"/>
    <property type="match status" value="1"/>
</dbReference>
<proteinExistence type="predicted"/>
<evidence type="ECO:0000256" key="2">
    <source>
        <dbReference type="ARBA" id="ARBA00022448"/>
    </source>
</evidence>
<dbReference type="CDD" id="cd03250">
    <property type="entry name" value="ABCC_MRP_domain1"/>
    <property type="match status" value="1"/>
</dbReference>
<dbReference type="EMBL" id="JARBHB010000012">
    <property type="protein sequence ID" value="KAJ8871777.1"/>
    <property type="molecule type" value="Genomic_DNA"/>
</dbReference>
<keyword evidence="7 9" id="KW-0472">Membrane</keyword>
<dbReference type="InterPro" id="IPR027417">
    <property type="entry name" value="P-loop_NTPase"/>
</dbReference>
<feature type="domain" description="ABC transmembrane type-1" evidence="11">
    <location>
        <begin position="40"/>
        <end position="256"/>
    </location>
</feature>
<evidence type="ECO:0000256" key="3">
    <source>
        <dbReference type="ARBA" id="ARBA00022692"/>
    </source>
</evidence>
<feature type="transmembrane region" description="Helical" evidence="9">
    <location>
        <begin position="41"/>
        <end position="64"/>
    </location>
</feature>
<feature type="transmembrane region" description="Helical" evidence="9">
    <location>
        <begin position="580"/>
        <end position="602"/>
    </location>
</feature>
<dbReference type="InterPro" id="IPR011527">
    <property type="entry name" value="ABC1_TM_dom"/>
</dbReference>
<dbReference type="PROSITE" id="PS00211">
    <property type="entry name" value="ABC_TRANSPORTER_1"/>
    <property type="match status" value="1"/>
</dbReference>
<dbReference type="InterPro" id="IPR044746">
    <property type="entry name" value="ABCC_6TM_D1"/>
</dbReference>
<dbReference type="InterPro" id="IPR036640">
    <property type="entry name" value="ABC1_TM_sf"/>
</dbReference>
<feature type="transmembrane region" description="Helical" evidence="9">
    <location>
        <begin position="175"/>
        <end position="194"/>
    </location>
</feature>
<keyword evidence="2" id="KW-0813">Transport</keyword>
<feature type="transmembrane region" description="Helical" evidence="9">
    <location>
        <begin position="697"/>
        <end position="715"/>
    </location>
</feature>
<feature type="region of interest" description="Disordered" evidence="8">
    <location>
        <begin position="542"/>
        <end position="565"/>
    </location>
</feature>
<feature type="transmembrane region" description="Helical" evidence="9">
    <location>
        <begin position="794"/>
        <end position="825"/>
    </location>
</feature>
<dbReference type="InterPro" id="IPR003593">
    <property type="entry name" value="AAA+_ATPase"/>
</dbReference>
<sequence length="1021" mass="113746">MVFLCRLWKENIKLNAKKKNPPSLLRVIIKMFIWEFMKQGISVLLVSCVFRVAQPLLLASLINYFMPGSTTTKDMAYVYACSLLATTFISSLLYAHSSNAMLALGMRIRVSCCSLMYRKMSRTASSQTTTGQIVNLMSNDVNRFDRATLMLHYVWIMPFQTVIITYFIWQFVGVSALIGVGALFLQAIPVQGYLGKLSSKLRLKIAVRTDERVKLMNEIICGIQVIKMYAWEKPFEKMVYSLAQYFNILQLTMAIFYPQAVQFAAEAKVSIKRLEDFLALDEVPAKPITNGIEKKKTEKLGLKLTRASANWIPNSIANTLHDFNVNLPPGKLCAVIGPVGSGKSSLFQLILGELPLSSGKLEVEEDISYASQEPWLFVGTVRQNILFGQPYEPKRYKEVVRVCALERDFELFPNGDKTVVGERGVSLSGGQRARINLARCVYRKADVYLLDDPLSAVDTHVSKHLLEECISGFLATKTCLLATHQLQHIKNADLILVLNNGKIEAQGTYDDLLVKKVNFTNLLTSKEEEENVEEMPIRKRLASSLSETSSQDGGDDDYEGPEPDENVELLSKGAMRASVYIKYCTLGGSCIILTALFLSLIIGQSASSGSDYWVTYWTNMEQVRYKQAECMGVKNGTEMIFNENSTVGLFLAPDEYDENSTYSSTTGMPSIVGMPRLNSSYPDDCSNMEPVLFSTEISLYIYGMCIAGSVLLTLLRSIFYFKVCMTSSINLHNTMFNSILQGTMRFFDTNPSARSPVFSHASATFNGLSTIRSARAQEMLRQEFDSHQDLHTSAWYLTIVMINAFGIWLDFVSNVFIGVVILNFLVFETDIFGANVGLAISQSLILSGMLQYGIRQVSEVMNQMTAVERVLEYTEIEKEQGIESEPGKKPPSNWPCKGAVQFDHAYLKYSVADPPVLKDLNFSIVPAQKIGIVGRTGAGKSSLISALFRLAKLDGSIKIDDVDTQNVGLHDLRSRISIIPQEPVLFSASLRNNLDPFQTYDDDKLYTCVVSAVMGSCAAGC</sequence>
<evidence type="ECO:0000256" key="5">
    <source>
        <dbReference type="ARBA" id="ARBA00022840"/>
    </source>
</evidence>
<dbReference type="InterPro" id="IPR017871">
    <property type="entry name" value="ABC_transporter-like_CS"/>
</dbReference>
<dbReference type="CDD" id="cd18579">
    <property type="entry name" value="ABC_6TM_ABCC_D1"/>
    <property type="match status" value="1"/>
</dbReference>
<feature type="domain" description="ABC transporter" evidence="10">
    <location>
        <begin position="302"/>
        <end position="525"/>
    </location>
</feature>
<evidence type="ECO:0000256" key="8">
    <source>
        <dbReference type="SAM" id="MobiDB-lite"/>
    </source>
</evidence>
<feature type="compositionally biased region" description="Acidic residues" evidence="8">
    <location>
        <begin position="553"/>
        <end position="565"/>
    </location>
</feature>
<dbReference type="SUPFAM" id="SSF90123">
    <property type="entry name" value="ABC transporter transmembrane region"/>
    <property type="match status" value="2"/>
</dbReference>
<feature type="domain" description="ABC transmembrane type-1" evidence="11">
    <location>
        <begin position="753"/>
        <end position="862"/>
    </location>
</feature>
<evidence type="ECO:0000256" key="4">
    <source>
        <dbReference type="ARBA" id="ARBA00022741"/>
    </source>
</evidence>
<feature type="transmembrane region" description="Helical" evidence="9">
    <location>
        <begin position="147"/>
        <end position="169"/>
    </location>
</feature>
<dbReference type="Gene3D" id="3.40.50.300">
    <property type="entry name" value="P-loop containing nucleotide triphosphate hydrolases"/>
    <property type="match status" value="2"/>
</dbReference>
<evidence type="ECO:0000256" key="7">
    <source>
        <dbReference type="ARBA" id="ARBA00023136"/>
    </source>
</evidence>
<keyword evidence="6 9" id="KW-1133">Transmembrane helix</keyword>
<dbReference type="Pfam" id="PF00005">
    <property type="entry name" value="ABC_tran"/>
    <property type="match status" value="2"/>
</dbReference>
<dbReference type="PROSITE" id="PS50929">
    <property type="entry name" value="ABC_TM1F"/>
    <property type="match status" value="2"/>
</dbReference>
<reference evidence="12 13" key="1">
    <citation type="submission" date="2023-02" db="EMBL/GenBank/DDBJ databases">
        <title>LHISI_Scaffold_Assembly.</title>
        <authorList>
            <person name="Stuart O.P."/>
            <person name="Cleave R."/>
            <person name="Magrath M.J.L."/>
            <person name="Mikheyev A.S."/>
        </authorList>
    </citation>
    <scope>NUCLEOTIDE SEQUENCE [LARGE SCALE GENOMIC DNA]</scope>
    <source>
        <strain evidence="12">Daus_M_001</strain>
        <tissue evidence="12">Leg muscle</tissue>
    </source>
</reference>
<dbReference type="PANTHER" id="PTHR24223:SF415">
    <property type="entry name" value="FI20190P1"/>
    <property type="match status" value="1"/>
</dbReference>
<accession>A0ABQ9GIC4</accession>
<keyword evidence="5" id="KW-0067">ATP-binding</keyword>
<keyword evidence="13" id="KW-1185">Reference proteome</keyword>
<dbReference type="InterPro" id="IPR003439">
    <property type="entry name" value="ABC_transporter-like_ATP-bd"/>
</dbReference>
<dbReference type="PROSITE" id="PS50893">
    <property type="entry name" value="ABC_TRANSPORTER_2"/>
    <property type="match status" value="1"/>
</dbReference>
<evidence type="ECO:0000313" key="12">
    <source>
        <dbReference type="EMBL" id="KAJ8871777.1"/>
    </source>
</evidence>
<evidence type="ECO:0000256" key="1">
    <source>
        <dbReference type="ARBA" id="ARBA00004141"/>
    </source>
</evidence>
<comment type="subcellular location">
    <subcellularLocation>
        <location evidence="1">Membrane</location>
        <topology evidence="1">Multi-pass membrane protein</topology>
    </subcellularLocation>
</comment>
<dbReference type="InterPro" id="IPR050173">
    <property type="entry name" value="ABC_transporter_C-like"/>
</dbReference>
<evidence type="ECO:0000256" key="9">
    <source>
        <dbReference type="SAM" id="Phobius"/>
    </source>
</evidence>
<evidence type="ECO:0000259" key="11">
    <source>
        <dbReference type="PROSITE" id="PS50929"/>
    </source>
</evidence>
<gene>
    <name evidence="12" type="ORF">PR048_028117</name>
</gene>
<protein>
    <submittedName>
        <fullName evidence="12">Uncharacterized protein</fullName>
    </submittedName>
</protein>
<evidence type="ECO:0000313" key="13">
    <source>
        <dbReference type="Proteomes" id="UP001159363"/>
    </source>
</evidence>